<evidence type="ECO:0000313" key="6">
    <source>
        <dbReference type="EMBL" id="EIJ41769.1"/>
    </source>
</evidence>
<dbReference type="eggNOG" id="COG0325">
    <property type="taxonomic scope" value="Bacteria"/>
</dbReference>
<dbReference type="PROSITE" id="PS01211">
    <property type="entry name" value="UPF0001"/>
    <property type="match status" value="1"/>
</dbReference>
<dbReference type="OrthoDB" id="9804072at2"/>
<feature type="modified residue" description="N6-(pyridoxal phosphate)lysine" evidence="2 3">
    <location>
        <position position="36"/>
    </location>
</feature>
<name>I3CDS6_9GAMM</name>
<dbReference type="EMBL" id="JH600070">
    <property type="protein sequence ID" value="EIJ41769.1"/>
    <property type="molecule type" value="Genomic_DNA"/>
</dbReference>
<dbReference type="SUPFAM" id="SSF51419">
    <property type="entry name" value="PLP-binding barrel"/>
    <property type="match status" value="1"/>
</dbReference>
<sequence>MSCIADALTHVRQQILMAEQQFNRQPHSVQLLAVSKTHPPDAVIQAIQAGQLCFGENYVQEAVDKIQILRADHPQLEWHFIGALQSNKTRVVAEHFHWVHTLDSLKNAERLNQQRPANLPALQVCIQVNISAEPQKAGISVDDVPTLARAIQTLPRLQLRGLMAIPAPAPDFATQRQSFRQLREIFEQLQAQGMSLDTLSMGMTDDMQAAIAEGATLVRIGTAIFGARAKKIEA</sequence>
<evidence type="ECO:0000259" key="5">
    <source>
        <dbReference type="Pfam" id="PF01168"/>
    </source>
</evidence>
<dbReference type="PANTHER" id="PTHR10146">
    <property type="entry name" value="PROLINE SYNTHETASE CO-TRANSCRIBED BACTERIAL HOMOLOG PROTEIN"/>
    <property type="match status" value="1"/>
</dbReference>
<protein>
    <recommendedName>
        <fullName evidence="2">Pyridoxal phosphate homeostasis protein</fullName>
        <shortName evidence="2">PLP homeostasis protein</shortName>
    </recommendedName>
</protein>
<dbReference type="GO" id="GO:0030170">
    <property type="term" value="F:pyridoxal phosphate binding"/>
    <property type="evidence" value="ECO:0007669"/>
    <property type="project" value="UniProtKB-UniRule"/>
</dbReference>
<organism evidence="6 7">
    <name type="scientific">Beggiatoa alba B18LD</name>
    <dbReference type="NCBI Taxonomy" id="395493"/>
    <lineage>
        <taxon>Bacteria</taxon>
        <taxon>Pseudomonadati</taxon>
        <taxon>Pseudomonadota</taxon>
        <taxon>Gammaproteobacteria</taxon>
        <taxon>Thiotrichales</taxon>
        <taxon>Thiotrichaceae</taxon>
        <taxon>Beggiatoa</taxon>
    </lineage>
</organism>
<dbReference type="HOGENOM" id="CLU_059988_0_1_6"/>
<dbReference type="PIRSF" id="PIRSF004848">
    <property type="entry name" value="YBL036c_PLPDEIII"/>
    <property type="match status" value="1"/>
</dbReference>
<dbReference type="NCBIfam" id="TIGR00044">
    <property type="entry name" value="YggS family pyridoxal phosphate-dependent enzyme"/>
    <property type="match status" value="1"/>
</dbReference>
<dbReference type="AlphaFoldDB" id="I3CDS6"/>
<dbReference type="InterPro" id="IPR011078">
    <property type="entry name" value="PyrdxlP_homeostasis"/>
</dbReference>
<gene>
    <name evidence="6" type="ORF">BegalDRAFT_0861</name>
</gene>
<dbReference type="Pfam" id="PF01168">
    <property type="entry name" value="Ala_racemase_N"/>
    <property type="match status" value="1"/>
</dbReference>
<dbReference type="InterPro" id="IPR001608">
    <property type="entry name" value="Ala_racemase_N"/>
</dbReference>
<keyword evidence="1 2" id="KW-0663">Pyridoxal phosphate</keyword>
<dbReference type="CDD" id="cd06824">
    <property type="entry name" value="PLPDE_III_Yggs_like"/>
    <property type="match status" value="1"/>
</dbReference>
<dbReference type="InterPro" id="IPR029066">
    <property type="entry name" value="PLP-binding_barrel"/>
</dbReference>
<dbReference type="STRING" id="395493.BegalDRAFT_0861"/>
<comment type="function">
    <text evidence="2">Pyridoxal 5'-phosphate (PLP)-binding protein, which is involved in PLP homeostasis.</text>
</comment>
<dbReference type="Proteomes" id="UP000005744">
    <property type="component" value="Unassembled WGS sequence"/>
</dbReference>
<dbReference type="Gene3D" id="3.20.20.10">
    <property type="entry name" value="Alanine racemase"/>
    <property type="match status" value="1"/>
</dbReference>
<evidence type="ECO:0000256" key="4">
    <source>
        <dbReference type="RuleBase" id="RU004514"/>
    </source>
</evidence>
<keyword evidence="7" id="KW-1185">Reference proteome</keyword>
<accession>I3CDS6</accession>
<evidence type="ECO:0000256" key="1">
    <source>
        <dbReference type="ARBA" id="ARBA00022898"/>
    </source>
</evidence>
<evidence type="ECO:0000313" key="7">
    <source>
        <dbReference type="Proteomes" id="UP000005744"/>
    </source>
</evidence>
<comment type="cofactor">
    <cofactor evidence="3">
        <name>pyridoxal 5'-phosphate</name>
        <dbReference type="ChEBI" id="CHEBI:597326"/>
    </cofactor>
</comment>
<reference evidence="6 7" key="1">
    <citation type="submission" date="2011-11" db="EMBL/GenBank/DDBJ databases">
        <title>Improved High-Quality Draft sequence of Beggiatoa alba B18lD.</title>
        <authorList>
            <consortium name="US DOE Joint Genome Institute"/>
            <person name="Lucas S."/>
            <person name="Han J."/>
            <person name="Lapidus A."/>
            <person name="Cheng J.-F."/>
            <person name="Goodwin L."/>
            <person name="Pitluck S."/>
            <person name="Peters L."/>
            <person name="Mikhailova N."/>
            <person name="Held B."/>
            <person name="Detter J.C."/>
            <person name="Han C."/>
            <person name="Tapia R."/>
            <person name="Land M."/>
            <person name="Hauser L."/>
            <person name="Kyrpides N."/>
            <person name="Ivanova N."/>
            <person name="Pagani I."/>
            <person name="Samuel K."/>
            <person name="Teske A."/>
            <person name="Mueller J."/>
            <person name="Woyke T."/>
        </authorList>
    </citation>
    <scope>NUCLEOTIDE SEQUENCE [LARGE SCALE GENOMIC DNA]</scope>
    <source>
        <strain evidence="6 7">B18LD</strain>
    </source>
</reference>
<evidence type="ECO:0000256" key="2">
    <source>
        <dbReference type="HAMAP-Rule" id="MF_02087"/>
    </source>
</evidence>
<dbReference type="RefSeq" id="WP_002684017.1">
    <property type="nucleotide sequence ID" value="NZ_JH600070.1"/>
</dbReference>
<proteinExistence type="inferred from homology"/>
<dbReference type="HAMAP" id="MF_02087">
    <property type="entry name" value="PLP_homeostasis"/>
    <property type="match status" value="1"/>
</dbReference>
<dbReference type="FunFam" id="3.20.20.10:FF:000018">
    <property type="entry name" value="Pyridoxal phosphate homeostasis protein"/>
    <property type="match status" value="1"/>
</dbReference>
<comment type="similarity">
    <text evidence="2 4">Belongs to the pyridoxal phosphate-binding protein YggS/PROSC family.</text>
</comment>
<dbReference type="PANTHER" id="PTHR10146:SF14">
    <property type="entry name" value="PYRIDOXAL PHOSPHATE HOMEOSTASIS PROTEIN"/>
    <property type="match status" value="1"/>
</dbReference>
<evidence type="ECO:0000256" key="3">
    <source>
        <dbReference type="PIRSR" id="PIRSR004848-1"/>
    </source>
</evidence>
<feature type="domain" description="Alanine racemase N-terminal" evidence="5">
    <location>
        <begin position="25"/>
        <end position="228"/>
    </location>
</feature>